<evidence type="ECO:0000313" key="1">
    <source>
        <dbReference type="EMBL" id="KJU82990.1"/>
    </source>
</evidence>
<sequence length="52" mass="6085">MQSLHGSRKRRSLYTRTLRQRPLLTLTLPPGWSPCFWLRTSRGAGYAMLLRP</sequence>
<dbReference type="AlphaFoldDB" id="A0A0F3GM44"/>
<dbReference type="EMBL" id="LACI01002093">
    <property type="protein sequence ID" value="KJU82990.1"/>
    <property type="molecule type" value="Genomic_DNA"/>
</dbReference>
<proteinExistence type="predicted"/>
<evidence type="ECO:0000313" key="2">
    <source>
        <dbReference type="Proteomes" id="UP000033423"/>
    </source>
</evidence>
<reference evidence="1 2" key="1">
    <citation type="submission" date="2015-02" db="EMBL/GenBank/DDBJ databases">
        <title>Single-cell genomics of uncultivated deep-branching MTB reveals a conserved set of magnetosome genes.</title>
        <authorList>
            <person name="Kolinko S."/>
            <person name="Richter M."/>
            <person name="Glockner F.O."/>
            <person name="Brachmann A."/>
            <person name="Schuler D."/>
        </authorList>
    </citation>
    <scope>NUCLEOTIDE SEQUENCE [LARGE SCALE GENOMIC DNA]</scope>
    <source>
        <strain evidence="1">TM-1</strain>
    </source>
</reference>
<keyword evidence="2" id="KW-1185">Reference proteome</keyword>
<protein>
    <submittedName>
        <fullName evidence="1">Uncharacterized protein</fullName>
    </submittedName>
</protein>
<gene>
    <name evidence="1" type="ORF">MBAV_004816</name>
</gene>
<accession>A0A0F3GM44</accession>
<dbReference type="Proteomes" id="UP000033423">
    <property type="component" value="Unassembled WGS sequence"/>
</dbReference>
<name>A0A0F3GM44_9BACT</name>
<organism evidence="1 2">
    <name type="scientific">Candidatus Magnetobacterium bavaricum</name>
    <dbReference type="NCBI Taxonomy" id="29290"/>
    <lineage>
        <taxon>Bacteria</taxon>
        <taxon>Pseudomonadati</taxon>
        <taxon>Nitrospirota</taxon>
        <taxon>Thermodesulfovibrionia</taxon>
        <taxon>Thermodesulfovibrionales</taxon>
        <taxon>Candidatus Magnetobacteriaceae</taxon>
        <taxon>Candidatus Magnetobacterium</taxon>
    </lineage>
</organism>
<comment type="caution">
    <text evidence="1">The sequence shown here is derived from an EMBL/GenBank/DDBJ whole genome shotgun (WGS) entry which is preliminary data.</text>
</comment>